<name>A0A1B9GX02_9TREE</name>
<protein>
    <submittedName>
        <fullName evidence="2">Uncharacterized protein</fullName>
    </submittedName>
</protein>
<dbReference type="STRING" id="1296120.A0A1B9GX02"/>
<gene>
    <name evidence="2" type="ORF">I316_02611</name>
</gene>
<keyword evidence="3" id="KW-1185">Reference proteome</keyword>
<feature type="compositionally biased region" description="Low complexity" evidence="1">
    <location>
        <begin position="233"/>
        <end position="243"/>
    </location>
</feature>
<evidence type="ECO:0000256" key="1">
    <source>
        <dbReference type="SAM" id="MobiDB-lite"/>
    </source>
</evidence>
<dbReference type="EMBL" id="KI669498">
    <property type="protein sequence ID" value="OCF35558.1"/>
    <property type="molecule type" value="Genomic_DNA"/>
</dbReference>
<accession>A0A1B9GX02</accession>
<evidence type="ECO:0000313" key="3">
    <source>
        <dbReference type="Proteomes" id="UP000092666"/>
    </source>
</evidence>
<evidence type="ECO:0000313" key="2">
    <source>
        <dbReference type="EMBL" id="OCF35558.1"/>
    </source>
</evidence>
<sequence length="622" mass="68528">MPSTPTVSTYTPSNAGVRFSWGSDPKSIVRLLKFVSAKAEYKHAFFPSGHTQIAKRYLIAQRACIEFLAKDPWIRDAERRGLVCRTAHEKGAAGWEPTALWGSSVSNPLSTKCNALTKLMKTGVFKKEHKIKSKWKKFEDIPKKKDRDRFKLQYPYYFLLRDLCPPPKDTDTESDSDSQSKITPSSNSKSGSNALRATTPAPQAALPYDHLIRTSFSRRLTDPITRKRRRIISSAVSSSSDDNSGSEEKLHQRVTVTMIPCSGASSEPEAGLDVEVGSEPETQAEPLQVSIVTAKTRHALEKLSVVPQVINDSSDVEVDIASNGGIESDNESTSSYASSSSAWDPSKERDSPVPLPSITIPAIQIGDLQRRAGSASMAKMKTDVDMHSQEEGELDDAKSEAGDSVVCLSPAAYKAAPGPSKPRSSVIKNKVANADVKPSLRKMTELHGAPSTAIKINDVTCDMEESAHTMENEGPPNVIPIADRVRSGDGTNAVLTRDDSLIRFLDVADGRPLLDPDRIRLFHISKLDEIGENIVTEEICRNLLRHELSQVYEATSARCRPFIHSSARSEIKLAIAQRYLDDAAEDFAIQFHLKGKHYYVEPIVRAMFYGREMERIFAVLGG</sequence>
<proteinExistence type="predicted"/>
<feature type="compositionally biased region" description="Low complexity" evidence="1">
    <location>
        <begin position="331"/>
        <end position="344"/>
    </location>
</feature>
<feature type="region of interest" description="Disordered" evidence="1">
    <location>
        <begin position="231"/>
        <end position="251"/>
    </location>
</feature>
<feature type="region of interest" description="Disordered" evidence="1">
    <location>
        <begin position="168"/>
        <end position="202"/>
    </location>
</feature>
<reference evidence="2 3" key="1">
    <citation type="submission" date="2013-07" db="EMBL/GenBank/DDBJ databases">
        <title>The Genome Sequence of Cryptococcus heveanensis BCC8398.</title>
        <authorList>
            <consortium name="The Broad Institute Genome Sequencing Platform"/>
            <person name="Cuomo C."/>
            <person name="Litvintseva A."/>
            <person name="Chen Y."/>
            <person name="Heitman J."/>
            <person name="Sun S."/>
            <person name="Springer D."/>
            <person name="Dromer F."/>
            <person name="Young S.K."/>
            <person name="Zeng Q."/>
            <person name="Gargeya S."/>
            <person name="Fitzgerald M."/>
            <person name="Abouelleil A."/>
            <person name="Alvarado L."/>
            <person name="Berlin A.M."/>
            <person name="Chapman S.B."/>
            <person name="Dewar J."/>
            <person name="Goldberg J."/>
            <person name="Griggs A."/>
            <person name="Gujja S."/>
            <person name="Hansen M."/>
            <person name="Howarth C."/>
            <person name="Imamovic A."/>
            <person name="Larimer J."/>
            <person name="McCowan C."/>
            <person name="Murphy C."/>
            <person name="Pearson M."/>
            <person name="Priest M."/>
            <person name="Roberts A."/>
            <person name="Saif S."/>
            <person name="Shea T."/>
            <person name="Sykes S."/>
            <person name="Wortman J."/>
            <person name="Nusbaum C."/>
            <person name="Birren B."/>
        </authorList>
    </citation>
    <scope>NUCLEOTIDE SEQUENCE [LARGE SCALE GENOMIC DNA]</scope>
    <source>
        <strain evidence="2 3">BCC8398</strain>
    </source>
</reference>
<reference evidence="3" key="2">
    <citation type="submission" date="2013-12" db="EMBL/GenBank/DDBJ databases">
        <title>Evolution of pathogenesis and genome organization in the Tremellales.</title>
        <authorList>
            <person name="Cuomo C."/>
            <person name="Litvintseva A."/>
            <person name="Heitman J."/>
            <person name="Chen Y."/>
            <person name="Sun S."/>
            <person name="Springer D."/>
            <person name="Dromer F."/>
            <person name="Young S."/>
            <person name="Zeng Q."/>
            <person name="Chapman S."/>
            <person name="Gujja S."/>
            <person name="Saif S."/>
            <person name="Birren B."/>
        </authorList>
    </citation>
    <scope>NUCLEOTIDE SEQUENCE [LARGE SCALE GENOMIC DNA]</scope>
    <source>
        <strain evidence="3">BCC8398</strain>
    </source>
</reference>
<feature type="region of interest" description="Disordered" evidence="1">
    <location>
        <begin position="322"/>
        <end position="357"/>
    </location>
</feature>
<dbReference type="Proteomes" id="UP000092666">
    <property type="component" value="Unassembled WGS sequence"/>
</dbReference>
<feature type="compositionally biased region" description="Polar residues" evidence="1">
    <location>
        <begin position="181"/>
        <end position="196"/>
    </location>
</feature>
<organism evidence="2 3">
    <name type="scientific">Kwoniella heveanensis BCC8398</name>
    <dbReference type="NCBI Taxonomy" id="1296120"/>
    <lineage>
        <taxon>Eukaryota</taxon>
        <taxon>Fungi</taxon>
        <taxon>Dikarya</taxon>
        <taxon>Basidiomycota</taxon>
        <taxon>Agaricomycotina</taxon>
        <taxon>Tremellomycetes</taxon>
        <taxon>Tremellales</taxon>
        <taxon>Cryptococcaceae</taxon>
        <taxon>Kwoniella</taxon>
    </lineage>
</organism>
<dbReference type="AlphaFoldDB" id="A0A1B9GX02"/>